<dbReference type="VEuPathDB" id="FungiDB:BO72DRAFT_460463"/>
<gene>
    <name evidence="2" type="ORF">BO72DRAFT_460463</name>
</gene>
<evidence type="ECO:0000313" key="2">
    <source>
        <dbReference type="EMBL" id="RAK75483.1"/>
    </source>
</evidence>
<dbReference type="EMBL" id="KZ824657">
    <property type="protein sequence ID" value="RAK75483.1"/>
    <property type="molecule type" value="Genomic_DNA"/>
</dbReference>
<feature type="region of interest" description="Disordered" evidence="1">
    <location>
        <begin position="19"/>
        <end position="45"/>
    </location>
</feature>
<name>A0A8G1VXK3_9EURO</name>
<organism evidence="2 3">
    <name type="scientific">Aspergillus fijiensis CBS 313.89</name>
    <dbReference type="NCBI Taxonomy" id="1448319"/>
    <lineage>
        <taxon>Eukaryota</taxon>
        <taxon>Fungi</taxon>
        <taxon>Dikarya</taxon>
        <taxon>Ascomycota</taxon>
        <taxon>Pezizomycotina</taxon>
        <taxon>Eurotiomycetes</taxon>
        <taxon>Eurotiomycetidae</taxon>
        <taxon>Eurotiales</taxon>
        <taxon>Aspergillaceae</taxon>
        <taxon>Aspergillus</taxon>
    </lineage>
</organism>
<proteinExistence type="predicted"/>
<evidence type="ECO:0000313" key="3">
    <source>
        <dbReference type="Proteomes" id="UP000249789"/>
    </source>
</evidence>
<dbReference type="GeneID" id="63863803"/>
<keyword evidence="3" id="KW-1185">Reference proteome</keyword>
<dbReference type="AlphaFoldDB" id="A0A8G1VXK3"/>
<protein>
    <submittedName>
        <fullName evidence="2">Uncharacterized protein</fullName>
    </submittedName>
</protein>
<accession>A0A8G1VXK3</accession>
<dbReference type="Proteomes" id="UP000249789">
    <property type="component" value="Unassembled WGS sequence"/>
</dbReference>
<reference evidence="2 3" key="1">
    <citation type="submission" date="2018-02" db="EMBL/GenBank/DDBJ databases">
        <title>The genomes of Aspergillus section Nigri reveals drivers in fungal speciation.</title>
        <authorList>
            <consortium name="DOE Joint Genome Institute"/>
            <person name="Vesth T.C."/>
            <person name="Nybo J."/>
            <person name="Theobald S."/>
            <person name="Brandl J."/>
            <person name="Frisvad J.C."/>
            <person name="Nielsen K.F."/>
            <person name="Lyhne E.K."/>
            <person name="Kogle M.E."/>
            <person name="Kuo A."/>
            <person name="Riley R."/>
            <person name="Clum A."/>
            <person name="Nolan M."/>
            <person name="Lipzen A."/>
            <person name="Salamov A."/>
            <person name="Henrissat B."/>
            <person name="Wiebenga A."/>
            <person name="De vries R.P."/>
            <person name="Grigoriev I.V."/>
            <person name="Mortensen U.H."/>
            <person name="Andersen M.R."/>
            <person name="Baker S.E."/>
        </authorList>
    </citation>
    <scope>NUCLEOTIDE SEQUENCE [LARGE SCALE GENOMIC DNA]</scope>
    <source>
        <strain evidence="2 3">CBS 313.89</strain>
    </source>
</reference>
<evidence type="ECO:0000256" key="1">
    <source>
        <dbReference type="SAM" id="MobiDB-lite"/>
    </source>
</evidence>
<sequence>MEMINQILDADEKNKRRHHYHHHYHHTNSTNYRPHDPQKSSTSLRLPPTVTWVRGGRAQQLTMANIVAAHAVPGPVMSGPSPPPAGTPGRRSWPGGENYTFEEDQAIPAPLGCLVMNSLPPESVLLPWRAHSSTVVKHAVQLIRYPQSGLALQDD</sequence>
<dbReference type="RefSeq" id="XP_040799493.1">
    <property type="nucleotide sequence ID" value="XM_040946470.1"/>
</dbReference>